<evidence type="ECO:0000313" key="2">
    <source>
        <dbReference type="EMBL" id="RZF36376.1"/>
    </source>
</evidence>
<comment type="caution">
    <text evidence="2">The sequence shown here is derived from an EMBL/GenBank/DDBJ whole genome shotgun (WGS) entry which is preliminary data.</text>
</comment>
<sequence>MLIDTTAENRTLQGLLSQEKRNRKTELDDSIYNEEKADAEIEMLKSKLEILKNNSEELKMEIDSRDAIINLLQNDAQLTTNKISELESELTLLKKYSTEFQSPKLASKYFRTSSHSEIKTLNRFSVLDENAESPLSQPIVGRIFHVQAHVHRRASNSSTAQPSQNVLSSAPLKNSNRKKIVVLADSQGLCIARGEVETSHREWDEVHKGLDKDRLCVYYGRHQ</sequence>
<gene>
    <name evidence="2" type="ORF">LSTR_LSTR002972</name>
</gene>
<dbReference type="EMBL" id="QKKF02026461">
    <property type="protein sequence ID" value="RZF36376.1"/>
    <property type="molecule type" value="Genomic_DNA"/>
</dbReference>
<keyword evidence="1" id="KW-0175">Coiled coil</keyword>
<keyword evidence="3" id="KW-1185">Reference proteome</keyword>
<proteinExistence type="predicted"/>
<dbReference type="AlphaFoldDB" id="A0A482WSW7"/>
<feature type="coiled-coil region" evidence="1">
    <location>
        <begin position="34"/>
        <end position="89"/>
    </location>
</feature>
<dbReference type="Proteomes" id="UP000291343">
    <property type="component" value="Unassembled WGS sequence"/>
</dbReference>
<reference evidence="2 3" key="1">
    <citation type="journal article" date="2017" name="Gigascience">
        <title>Genome sequence of the small brown planthopper, Laodelphax striatellus.</title>
        <authorList>
            <person name="Zhu J."/>
            <person name="Jiang F."/>
            <person name="Wang X."/>
            <person name="Yang P."/>
            <person name="Bao Y."/>
            <person name="Zhao W."/>
            <person name="Wang W."/>
            <person name="Lu H."/>
            <person name="Wang Q."/>
            <person name="Cui N."/>
            <person name="Li J."/>
            <person name="Chen X."/>
            <person name="Luo L."/>
            <person name="Yu J."/>
            <person name="Kang L."/>
            <person name="Cui F."/>
        </authorList>
    </citation>
    <scope>NUCLEOTIDE SEQUENCE [LARGE SCALE GENOMIC DNA]</scope>
    <source>
        <strain evidence="2">Lst14</strain>
    </source>
</reference>
<evidence type="ECO:0000256" key="1">
    <source>
        <dbReference type="SAM" id="Coils"/>
    </source>
</evidence>
<protein>
    <submittedName>
        <fullName evidence="2">Uncharacterized protein</fullName>
    </submittedName>
</protein>
<evidence type="ECO:0000313" key="3">
    <source>
        <dbReference type="Proteomes" id="UP000291343"/>
    </source>
</evidence>
<dbReference type="InParanoid" id="A0A482WSW7"/>
<organism evidence="2 3">
    <name type="scientific">Laodelphax striatellus</name>
    <name type="common">Small brown planthopper</name>
    <name type="synonym">Delphax striatella</name>
    <dbReference type="NCBI Taxonomy" id="195883"/>
    <lineage>
        <taxon>Eukaryota</taxon>
        <taxon>Metazoa</taxon>
        <taxon>Ecdysozoa</taxon>
        <taxon>Arthropoda</taxon>
        <taxon>Hexapoda</taxon>
        <taxon>Insecta</taxon>
        <taxon>Pterygota</taxon>
        <taxon>Neoptera</taxon>
        <taxon>Paraneoptera</taxon>
        <taxon>Hemiptera</taxon>
        <taxon>Auchenorrhyncha</taxon>
        <taxon>Fulgoroidea</taxon>
        <taxon>Delphacidae</taxon>
        <taxon>Criomorphinae</taxon>
        <taxon>Laodelphax</taxon>
    </lineage>
</organism>
<dbReference type="SMR" id="A0A482WSW7"/>
<name>A0A482WSW7_LAOST</name>
<accession>A0A482WSW7</accession>